<proteinExistence type="predicted"/>
<reference evidence="6 7" key="1">
    <citation type="submission" date="2019-04" db="EMBL/GenBank/DDBJ databases">
        <authorList>
            <person name="Feng G."/>
            <person name="Zhang J."/>
            <person name="Zhu H."/>
        </authorList>
    </citation>
    <scope>NUCLEOTIDE SEQUENCE [LARGE SCALE GENOMIC DNA]</scope>
    <source>
        <strain evidence="6 7">92R-1</strain>
    </source>
</reference>
<dbReference type="InterPro" id="IPR014883">
    <property type="entry name" value="VRR_NUC"/>
</dbReference>
<evidence type="ECO:0000259" key="5">
    <source>
        <dbReference type="Pfam" id="PF08774"/>
    </source>
</evidence>
<sequence>MVVMKRTSRRQFSAALSPLAQPSVTEKMTAAEFRASQQRTPASGTTTPDAGRSAHRSKKPATPTNSLTKALLVLLTLEGCTVWRQNNAGVFDNTLQVWRAGSSNPGISDILGYHRATGRFLAIEVKVGKDKLRPEQITFLEEVRRAGGFACEGRSLEQVRQEFTQWRHSLGA</sequence>
<dbReference type="Proteomes" id="UP000298337">
    <property type="component" value="Unassembled WGS sequence"/>
</dbReference>
<keyword evidence="3" id="KW-0378">Hydrolase</keyword>
<dbReference type="EMBL" id="SRLA01000002">
    <property type="protein sequence ID" value="TGE07725.1"/>
    <property type="molecule type" value="Genomic_DNA"/>
</dbReference>
<evidence type="ECO:0000256" key="3">
    <source>
        <dbReference type="ARBA" id="ARBA00022801"/>
    </source>
</evidence>
<dbReference type="InterPro" id="IPR011856">
    <property type="entry name" value="tRNA_endonuc-like_dom_sf"/>
</dbReference>
<gene>
    <name evidence="6" type="ORF">EU556_08200</name>
</gene>
<comment type="caution">
    <text evidence="6">The sequence shown here is derived from an EMBL/GenBank/DDBJ whole genome shotgun (WGS) entry which is preliminary data.</text>
</comment>
<keyword evidence="7" id="KW-1185">Reference proteome</keyword>
<dbReference type="GO" id="GO:0004518">
    <property type="term" value="F:nuclease activity"/>
    <property type="evidence" value="ECO:0007669"/>
    <property type="project" value="UniProtKB-KW"/>
</dbReference>
<dbReference type="AlphaFoldDB" id="A0A4Z0P725"/>
<dbReference type="GO" id="GO:0003676">
    <property type="term" value="F:nucleic acid binding"/>
    <property type="evidence" value="ECO:0007669"/>
    <property type="project" value="InterPro"/>
</dbReference>
<dbReference type="OrthoDB" id="882176at2"/>
<dbReference type="GO" id="GO:0016788">
    <property type="term" value="F:hydrolase activity, acting on ester bonds"/>
    <property type="evidence" value="ECO:0007669"/>
    <property type="project" value="InterPro"/>
</dbReference>
<name>A0A4Z0P725_9BACT</name>
<comment type="cofactor">
    <cofactor evidence="1">
        <name>Mg(2+)</name>
        <dbReference type="ChEBI" id="CHEBI:18420"/>
    </cofactor>
</comment>
<feature type="region of interest" description="Disordered" evidence="4">
    <location>
        <begin position="33"/>
        <end position="63"/>
    </location>
</feature>
<feature type="domain" description="VRR-NUC" evidence="5">
    <location>
        <begin position="101"/>
        <end position="149"/>
    </location>
</feature>
<organism evidence="6 7">
    <name type="scientific">Hymenobacter fodinae</name>
    <dbReference type="NCBI Taxonomy" id="2510796"/>
    <lineage>
        <taxon>Bacteria</taxon>
        <taxon>Pseudomonadati</taxon>
        <taxon>Bacteroidota</taxon>
        <taxon>Cytophagia</taxon>
        <taxon>Cytophagales</taxon>
        <taxon>Hymenobacteraceae</taxon>
        <taxon>Hymenobacter</taxon>
    </lineage>
</organism>
<accession>A0A4Z0P725</accession>
<keyword evidence="2" id="KW-0540">Nuclease</keyword>
<evidence type="ECO:0000313" key="6">
    <source>
        <dbReference type="EMBL" id="TGE07725.1"/>
    </source>
</evidence>
<feature type="compositionally biased region" description="Polar residues" evidence="4">
    <location>
        <begin position="35"/>
        <end position="48"/>
    </location>
</feature>
<dbReference type="Pfam" id="PF08774">
    <property type="entry name" value="VRR_NUC"/>
    <property type="match status" value="1"/>
</dbReference>
<evidence type="ECO:0000256" key="2">
    <source>
        <dbReference type="ARBA" id="ARBA00022722"/>
    </source>
</evidence>
<protein>
    <submittedName>
        <fullName evidence="6">VRR-NUC domain-containing protein</fullName>
    </submittedName>
</protein>
<evidence type="ECO:0000256" key="4">
    <source>
        <dbReference type="SAM" id="MobiDB-lite"/>
    </source>
</evidence>
<evidence type="ECO:0000256" key="1">
    <source>
        <dbReference type="ARBA" id="ARBA00001946"/>
    </source>
</evidence>
<dbReference type="Gene3D" id="3.40.1350.10">
    <property type="match status" value="1"/>
</dbReference>
<evidence type="ECO:0000313" key="7">
    <source>
        <dbReference type="Proteomes" id="UP000298337"/>
    </source>
</evidence>